<evidence type="ECO:0000313" key="2">
    <source>
        <dbReference type="EMBL" id="KYN43917.1"/>
    </source>
</evidence>
<evidence type="ECO:0000313" key="3">
    <source>
        <dbReference type="Proteomes" id="UP000078541"/>
    </source>
</evidence>
<dbReference type="Proteomes" id="UP000078541">
    <property type="component" value="Unassembled WGS sequence"/>
</dbReference>
<organism evidence="2 3">
    <name type="scientific">Trachymyrmex septentrionalis</name>
    <dbReference type="NCBI Taxonomy" id="34720"/>
    <lineage>
        <taxon>Eukaryota</taxon>
        <taxon>Metazoa</taxon>
        <taxon>Ecdysozoa</taxon>
        <taxon>Arthropoda</taxon>
        <taxon>Hexapoda</taxon>
        <taxon>Insecta</taxon>
        <taxon>Pterygota</taxon>
        <taxon>Neoptera</taxon>
        <taxon>Endopterygota</taxon>
        <taxon>Hymenoptera</taxon>
        <taxon>Apocrita</taxon>
        <taxon>Aculeata</taxon>
        <taxon>Formicoidea</taxon>
        <taxon>Formicidae</taxon>
        <taxon>Myrmicinae</taxon>
        <taxon>Trachymyrmex</taxon>
    </lineage>
</organism>
<keyword evidence="3" id="KW-1185">Reference proteome</keyword>
<proteinExistence type="predicted"/>
<protein>
    <submittedName>
        <fullName evidence="2">Uncharacterized protein</fullName>
    </submittedName>
</protein>
<feature type="region of interest" description="Disordered" evidence="1">
    <location>
        <begin position="1"/>
        <end position="49"/>
    </location>
</feature>
<reference evidence="2 3" key="1">
    <citation type="submission" date="2016-03" db="EMBL/GenBank/DDBJ databases">
        <title>Trachymyrmex septentrionalis WGS genome.</title>
        <authorList>
            <person name="Nygaard S."/>
            <person name="Hu H."/>
            <person name="Boomsma J."/>
            <person name="Zhang G."/>
        </authorList>
    </citation>
    <scope>NUCLEOTIDE SEQUENCE [LARGE SCALE GENOMIC DNA]</scope>
    <source>
        <strain evidence="2">Tsep2-gDNA-1</strain>
        <tissue evidence="2">Whole body</tissue>
    </source>
</reference>
<evidence type="ECO:0000256" key="1">
    <source>
        <dbReference type="SAM" id="MobiDB-lite"/>
    </source>
</evidence>
<name>A0A195FUE7_9HYME</name>
<dbReference type="EMBL" id="KQ981268">
    <property type="protein sequence ID" value="KYN43917.1"/>
    <property type="molecule type" value="Genomic_DNA"/>
</dbReference>
<gene>
    <name evidence="2" type="ORF">ALC56_01652</name>
</gene>
<accession>A0A195FUE7</accession>
<dbReference type="AlphaFoldDB" id="A0A195FUE7"/>
<sequence>MGGYAYQEDRREKEEVDEDAGASRQVAPSPSPPRVPEEKGQDGVEILGPTTCRRDRLKCLRYGIKPISNRQSNDDLFLVKCQSQQSLIKQLHSSGNDLTV</sequence>